<evidence type="ECO:0000256" key="1">
    <source>
        <dbReference type="SAM" id="Phobius"/>
    </source>
</evidence>
<keyword evidence="1" id="KW-1133">Transmembrane helix</keyword>
<dbReference type="EMBL" id="HBUF01204473">
    <property type="protein sequence ID" value="CAG6663090.1"/>
    <property type="molecule type" value="Transcribed_RNA"/>
</dbReference>
<accession>A0A8D8S792</accession>
<protein>
    <recommendedName>
        <fullName evidence="3">Transmembrane protein</fullName>
    </recommendedName>
</protein>
<sequence>MLSAKGCMSHIVSLLFPSKFFTVRFRDIFLLQAKRKEKRPRFSNESRQLSNKFSIIIVAAKEKEGKRNIVIKRVLLLLLLLYFFCFLFFFYSVGPLVSL</sequence>
<dbReference type="EMBL" id="HBUF01204472">
    <property type="protein sequence ID" value="CAG6663089.1"/>
    <property type="molecule type" value="Transcribed_RNA"/>
</dbReference>
<feature type="transmembrane region" description="Helical" evidence="1">
    <location>
        <begin position="74"/>
        <end position="93"/>
    </location>
</feature>
<evidence type="ECO:0000313" key="2">
    <source>
        <dbReference type="EMBL" id="CAG6663090.1"/>
    </source>
</evidence>
<evidence type="ECO:0008006" key="3">
    <source>
        <dbReference type="Google" id="ProtNLM"/>
    </source>
</evidence>
<keyword evidence="1" id="KW-0812">Transmembrane</keyword>
<organism evidence="2">
    <name type="scientific">Cacopsylla melanoneura</name>
    <dbReference type="NCBI Taxonomy" id="428564"/>
    <lineage>
        <taxon>Eukaryota</taxon>
        <taxon>Metazoa</taxon>
        <taxon>Ecdysozoa</taxon>
        <taxon>Arthropoda</taxon>
        <taxon>Hexapoda</taxon>
        <taxon>Insecta</taxon>
        <taxon>Pterygota</taxon>
        <taxon>Neoptera</taxon>
        <taxon>Paraneoptera</taxon>
        <taxon>Hemiptera</taxon>
        <taxon>Sternorrhyncha</taxon>
        <taxon>Psylloidea</taxon>
        <taxon>Psyllidae</taxon>
        <taxon>Psyllinae</taxon>
        <taxon>Cacopsylla</taxon>
    </lineage>
</organism>
<name>A0A8D8S792_9HEMI</name>
<keyword evidence="1" id="KW-0472">Membrane</keyword>
<dbReference type="AlphaFoldDB" id="A0A8D8S792"/>
<reference evidence="2" key="1">
    <citation type="submission" date="2021-05" db="EMBL/GenBank/DDBJ databases">
        <authorList>
            <person name="Alioto T."/>
            <person name="Alioto T."/>
            <person name="Gomez Garrido J."/>
        </authorList>
    </citation>
    <scope>NUCLEOTIDE SEQUENCE</scope>
</reference>
<proteinExistence type="predicted"/>